<keyword evidence="4" id="KW-1185">Reference proteome</keyword>
<dbReference type="RefSeq" id="WP_170033975.1">
    <property type="nucleotide sequence ID" value="NZ_JABDTL010000001.1"/>
</dbReference>
<protein>
    <submittedName>
        <fullName evidence="3">Putative nucleotidyltransferase with HDIG domain</fullName>
    </submittedName>
</protein>
<evidence type="ECO:0000259" key="2">
    <source>
        <dbReference type="PROSITE" id="PS51832"/>
    </source>
</evidence>
<sequence>MAKETVDRTGLRVVLIAAGALLGFAWMMDASTRQRRLAEMHRDMVDLLLNALTAGDPVTARHSRRVADLSYAVALAAGMTDSDLRTLRVAALLHDMGKIDDRFFHIVHSRQKLTPEQRAEIKNHPHESAHILAPLEGEHPGIRQIVSSHHECWDGSGYPHSAAGEDIPLGARIIALADAFDAMTQPRKYRDAMPVEDALAELRKGSGTQFDPHLVKLTADPEVRETWEKVVERDLFAERCALDGVTE</sequence>
<keyword evidence="1" id="KW-0812">Transmembrane</keyword>
<dbReference type="InterPro" id="IPR006675">
    <property type="entry name" value="HDIG_dom"/>
</dbReference>
<feature type="domain" description="HD-GYP" evidence="2">
    <location>
        <begin position="37"/>
        <end position="234"/>
    </location>
</feature>
<name>A0A841GZW1_9BACT</name>
<dbReference type="PANTHER" id="PTHR43155">
    <property type="entry name" value="CYCLIC DI-GMP PHOSPHODIESTERASE PA4108-RELATED"/>
    <property type="match status" value="1"/>
</dbReference>
<dbReference type="CDD" id="cd00077">
    <property type="entry name" value="HDc"/>
    <property type="match status" value="1"/>
</dbReference>
<dbReference type="GO" id="GO:0016740">
    <property type="term" value="F:transferase activity"/>
    <property type="evidence" value="ECO:0007669"/>
    <property type="project" value="UniProtKB-KW"/>
</dbReference>
<dbReference type="Gene3D" id="1.10.3210.10">
    <property type="entry name" value="Hypothetical protein af1432"/>
    <property type="match status" value="1"/>
</dbReference>
<dbReference type="EMBL" id="JACHIA010000007">
    <property type="protein sequence ID" value="MBB6071254.1"/>
    <property type="molecule type" value="Genomic_DNA"/>
</dbReference>
<dbReference type="NCBIfam" id="TIGR00277">
    <property type="entry name" value="HDIG"/>
    <property type="match status" value="1"/>
</dbReference>
<keyword evidence="1" id="KW-0472">Membrane</keyword>
<dbReference type="SMART" id="SM00471">
    <property type="entry name" value="HDc"/>
    <property type="match status" value="1"/>
</dbReference>
<dbReference type="InterPro" id="IPR037522">
    <property type="entry name" value="HD_GYP_dom"/>
</dbReference>
<proteinExistence type="predicted"/>
<evidence type="ECO:0000256" key="1">
    <source>
        <dbReference type="SAM" id="Phobius"/>
    </source>
</evidence>
<evidence type="ECO:0000313" key="3">
    <source>
        <dbReference type="EMBL" id="MBB6071254.1"/>
    </source>
</evidence>
<comment type="caution">
    <text evidence="3">The sequence shown here is derived from an EMBL/GenBank/DDBJ whole genome shotgun (WGS) entry which is preliminary data.</text>
</comment>
<dbReference type="PANTHER" id="PTHR43155:SF2">
    <property type="entry name" value="CYCLIC DI-GMP PHOSPHODIESTERASE PA4108"/>
    <property type="match status" value="1"/>
</dbReference>
<keyword evidence="3" id="KW-0808">Transferase</keyword>
<reference evidence="3 4" key="1">
    <citation type="submission" date="2020-08" db="EMBL/GenBank/DDBJ databases">
        <title>Genomic Encyclopedia of Type Strains, Phase IV (KMG-IV): sequencing the most valuable type-strain genomes for metagenomic binning, comparative biology and taxonomic classification.</title>
        <authorList>
            <person name="Goeker M."/>
        </authorList>
    </citation>
    <scope>NUCLEOTIDE SEQUENCE [LARGE SCALE GENOMIC DNA]</scope>
    <source>
        <strain evidence="3 4">DSM 29007</strain>
    </source>
</reference>
<gene>
    <name evidence="3" type="ORF">HNQ61_002878</name>
</gene>
<keyword evidence="1" id="KW-1133">Transmembrane helix</keyword>
<feature type="transmembrane region" description="Helical" evidence="1">
    <location>
        <begin position="9"/>
        <end position="28"/>
    </location>
</feature>
<dbReference type="Pfam" id="PF13487">
    <property type="entry name" value="HD_5"/>
    <property type="match status" value="1"/>
</dbReference>
<dbReference type="AlphaFoldDB" id="A0A841GZW1"/>
<organism evidence="3 4">
    <name type="scientific">Longimicrobium terrae</name>
    <dbReference type="NCBI Taxonomy" id="1639882"/>
    <lineage>
        <taxon>Bacteria</taxon>
        <taxon>Pseudomonadati</taxon>
        <taxon>Gemmatimonadota</taxon>
        <taxon>Longimicrobiia</taxon>
        <taxon>Longimicrobiales</taxon>
        <taxon>Longimicrobiaceae</taxon>
        <taxon>Longimicrobium</taxon>
    </lineage>
</organism>
<dbReference type="SUPFAM" id="SSF109604">
    <property type="entry name" value="HD-domain/PDEase-like"/>
    <property type="match status" value="1"/>
</dbReference>
<accession>A0A841GZW1</accession>
<dbReference type="PROSITE" id="PS51832">
    <property type="entry name" value="HD_GYP"/>
    <property type="match status" value="1"/>
</dbReference>
<evidence type="ECO:0000313" key="4">
    <source>
        <dbReference type="Proteomes" id="UP000582837"/>
    </source>
</evidence>
<dbReference type="InterPro" id="IPR003607">
    <property type="entry name" value="HD/PDEase_dom"/>
</dbReference>
<dbReference type="Proteomes" id="UP000582837">
    <property type="component" value="Unassembled WGS sequence"/>
</dbReference>